<comment type="caution">
    <text evidence="1">The sequence shown here is derived from an EMBL/GenBank/DDBJ whole genome shotgun (WGS) entry which is preliminary data.</text>
</comment>
<organism evidence="1 2">
    <name type="scientific">Streptomyces tardus</name>
    <dbReference type="NCBI Taxonomy" id="2780544"/>
    <lineage>
        <taxon>Bacteria</taxon>
        <taxon>Bacillati</taxon>
        <taxon>Actinomycetota</taxon>
        <taxon>Actinomycetes</taxon>
        <taxon>Kitasatosporales</taxon>
        <taxon>Streptomycetaceae</taxon>
        <taxon>Streptomyces</taxon>
    </lineage>
</organism>
<dbReference type="AlphaFoldDB" id="A0A949N6G9"/>
<accession>A0A949N6G9</accession>
<name>A0A949N6G9_9ACTN</name>
<protein>
    <submittedName>
        <fullName evidence="1">Uncharacterized protein</fullName>
    </submittedName>
</protein>
<dbReference type="EMBL" id="JAELVF020000001">
    <property type="protein sequence ID" value="MBU7596406.1"/>
    <property type="molecule type" value="Genomic_DNA"/>
</dbReference>
<dbReference type="Proteomes" id="UP000694501">
    <property type="component" value="Unassembled WGS sequence"/>
</dbReference>
<gene>
    <name evidence="1" type="ORF">JGS22_001805</name>
</gene>
<keyword evidence="2" id="KW-1185">Reference proteome</keyword>
<proteinExistence type="predicted"/>
<sequence length="69" mass="7632">MAVVGEVVRDIARERVGRVVGREGSYVQLRPLGGGREWDAEPRELRAMSQTEVLSALVAELNARSRRGI</sequence>
<evidence type="ECO:0000313" key="1">
    <source>
        <dbReference type="EMBL" id="MBU7596406.1"/>
    </source>
</evidence>
<reference evidence="1" key="1">
    <citation type="submission" date="2021-06" db="EMBL/GenBank/DDBJ databases">
        <title>Sequencing of actinobacteria type strains.</title>
        <authorList>
            <person name="Nguyen G.-S."/>
            <person name="Wentzel A."/>
        </authorList>
    </citation>
    <scope>NUCLEOTIDE SEQUENCE</scope>
    <source>
        <strain evidence="1">P38-E01</strain>
    </source>
</reference>
<evidence type="ECO:0000313" key="2">
    <source>
        <dbReference type="Proteomes" id="UP000694501"/>
    </source>
</evidence>